<accession>A0A1B0DD32</accession>
<dbReference type="EMBL" id="AJVK01014321">
    <property type="status" value="NOT_ANNOTATED_CDS"/>
    <property type="molecule type" value="Genomic_DNA"/>
</dbReference>
<dbReference type="VEuPathDB" id="VectorBase:PPAPM1_003945"/>
<proteinExistence type="predicted"/>
<evidence type="ECO:0000256" key="1">
    <source>
        <dbReference type="SAM" id="MobiDB-lite"/>
    </source>
</evidence>
<dbReference type="Proteomes" id="UP000092462">
    <property type="component" value="Unassembled WGS sequence"/>
</dbReference>
<dbReference type="EMBL" id="AJVK01014319">
    <property type="status" value="NOT_ANNOTATED_CDS"/>
    <property type="molecule type" value="Genomic_DNA"/>
</dbReference>
<dbReference type="EMBL" id="AJVK01014318">
    <property type="status" value="NOT_ANNOTATED_CDS"/>
    <property type="molecule type" value="Genomic_DNA"/>
</dbReference>
<evidence type="ECO:0000313" key="3">
    <source>
        <dbReference type="Proteomes" id="UP000092462"/>
    </source>
</evidence>
<name>A0A1B0DD32_PHLPP</name>
<dbReference type="VEuPathDB" id="VectorBase:PPAI005803"/>
<dbReference type="AlphaFoldDB" id="A0A1B0DD32"/>
<protein>
    <submittedName>
        <fullName evidence="2">Uncharacterized protein</fullName>
    </submittedName>
</protein>
<feature type="region of interest" description="Disordered" evidence="1">
    <location>
        <begin position="164"/>
        <end position="213"/>
    </location>
</feature>
<keyword evidence="3" id="KW-1185">Reference proteome</keyword>
<organism evidence="2 3">
    <name type="scientific">Phlebotomus papatasi</name>
    <name type="common">Sandfly</name>
    <dbReference type="NCBI Taxonomy" id="29031"/>
    <lineage>
        <taxon>Eukaryota</taxon>
        <taxon>Metazoa</taxon>
        <taxon>Ecdysozoa</taxon>
        <taxon>Arthropoda</taxon>
        <taxon>Hexapoda</taxon>
        <taxon>Insecta</taxon>
        <taxon>Pterygota</taxon>
        <taxon>Neoptera</taxon>
        <taxon>Endopterygota</taxon>
        <taxon>Diptera</taxon>
        <taxon>Nematocera</taxon>
        <taxon>Psychodoidea</taxon>
        <taxon>Psychodidae</taxon>
        <taxon>Phlebotomus</taxon>
        <taxon>Phlebotomus</taxon>
    </lineage>
</organism>
<evidence type="ECO:0000313" key="2">
    <source>
        <dbReference type="EnsemblMetazoa" id="PPAI005803-PA"/>
    </source>
</evidence>
<dbReference type="EnsemblMetazoa" id="PPAI005803-RA">
    <property type="protein sequence ID" value="PPAI005803-PA"/>
    <property type="gene ID" value="PPAI005803"/>
</dbReference>
<reference evidence="2" key="1">
    <citation type="submission" date="2022-08" db="UniProtKB">
        <authorList>
            <consortium name="EnsemblMetazoa"/>
        </authorList>
    </citation>
    <scope>IDENTIFICATION</scope>
    <source>
        <strain evidence="2">Israel</strain>
    </source>
</reference>
<dbReference type="EMBL" id="AJVK01014320">
    <property type="status" value="NOT_ANNOTATED_CDS"/>
    <property type="molecule type" value="Genomic_DNA"/>
</dbReference>
<feature type="compositionally biased region" description="Low complexity" evidence="1">
    <location>
        <begin position="189"/>
        <end position="208"/>
    </location>
</feature>
<sequence>MVEKNDKMFFGEKIGAPHIVLALNVYYTYKIVTVSSVFFPVPIITGTTSTSSSGQPTTVNTNISFQNVSNITDMVIYLTQNISRALLVSLPTPEDIELVAEILDTFSDGLKSMISESKEDYEENNATGSEWITDESSNKPNFFDDIVKDINSMFQNFAALFNPNFDNQKNKEDTNKNAPVTNKQEENINNQTNSDTEDQTQTTESQTEAISNLIAGTRRKRDLTSSFPEILKISAGLNLTTNPLYPSGSVSADSQAFLPNLRNVFSMPEIGGDLSNQTLQAMNEGIKQMAEQGTAAQNIAIQNAIQQGKELINQEMEKTKAIQQFVNTSLNKISKVIETLAQKIRDSNCVQQFTNIRNLLSEGITCVKNKFDTGMKTISDTLSNISDALEIPWDIKNEAEKCTENQEANALSKILCYATIPLKLEENKLFLPIEFGKRIAEAVQFFATLRMDLIRCGIVTIQSIALKAVDCGKEAIIIGKDTILEMI</sequence>